<proteinExistence type="predicted"/>
<comment type="caution">
    <text evidence="2">The sequence shown here is derived from an EMBL/GenBank/DDBJ whole genome shotgun (WGS) entry which is preliminary data.</text>
</comment>
<protein>
    <submittedName>
        <fullName evidence="2">Uncharacterized protein</fullName>
    </submittedName>
</protein>
<sequence>MLKQTSKQVVSDGAGWRLEKGLPGGNGPTYPSRADELREAQTVYDRAKVRDDAAQVEKTHAESQLTDAITVEGATRQNFSNAWVEWHETMLIANDYTQPAEARAGALEKLPGLERVRDDTRSAYTSAITARQTADTALERARTHAATTTVALRRADQSVKQMEQRH</sequence>
<dbReference type="AlphaFoldDB" id="A0A370X985"/>
<organism evidence="2 3">
    <name type="scientific">Dyella monticola</name>
    <dbReference type="NCBI Taxonomy" id="1927958"/>
    <lineage>
        <taxon>Bacteria</taxon>
        <taxon>Pseudomonadati</taxon>
        <taxon>Pseudomonadota</taxon>
        <taxon>Gammaproteobacteria</taxon>
        <taxon>Lysobacterales</taxon>
        <taxon>Rhodanobacteraceae</taxon>
        <taxon>Dyella</taxon>
    </lineage>
</organism>
<evidence type="ECO:0000256" key="1">
    <source>
        <dbReference type="SAM" id="MobiDB-lite"/>
    </source>
</evidence>
<dbReference type="EMBL" id="QRBE01000001">
    <property type="protein sequence ID" value="RDS84837.1"/>
    <property type="molecule type" value="Genomic_DNA"/>
</dbReference>
<feature type="region of interest" description="Disordered" evidence="1">
    <location>
        <begin position="144"/>
        <end position="166"/>
    </location>
</feature>
<reference evidence="2 3" key="1">
    <citation type="submission" date="2018-07" db="EMBL/GenBank/DDBJ databases">
        <title>Dyella monticola sp. nov. and Dyella psychrodurans sp. nov. isolated from monsoon evergreen broad-leaved forest soil of Dinghu Mountain, China.</title>
        <authorList>
            <person name="Gao Z."/>
            <person name="Qiu L."/>
        </authorList>
    </citation>
    <scope>NUCLEOTIDE SEQUENCE [LARGE SCALE GENOMIC DNA]</scope>
    <source>
        <strain evidence="2 3">4G-K06</strain>
    </source>
</reference>
<evidence type="ECO:0000313" key="2">
    <source>
        <dbReference type="EMBL" id="RDS84837.1"/>
    </source>
</evidence>
<accession>A0A370X985</accession>
<evidence type="ECO:0000313" key="3">
    <source>
        <dbReference type="Proteomes" id="UP000254258"/>
    </source>
</evidence>
<dbReference type="Proteomes" id="UP000254258">
    <property type="component" value="Unassembled WGS sequence"/>
</dbReference>
<keyword evidence="3" id="KW-1185">Reference proteome</keyword>
<feature type="compositionally biased region" description="Basic and acidic residues" evidence="1">
    <location>
        <begin position="153"/>
        <end position="166"/>
    </location>
</feature>
<gene>
    <name evidence="2" type="ORF">DWU98_02460</name>
</gene>
<feature type="region of interest" description="Disordered" evidence="1">
    <location>
        <begin position="1"/>
        <end position="32"/>
    </location>
</feature>
<name>A0A370X985_9GAMM</name>